<sequence>MGYNIEKIREKFGADFVFSNENDTIMKTGLLGYTDDVVKQVIVVLKQSLDAANVSSVDRIEFQNEEKKIIFFQKGDYFFGIMVNKNVSVDDIGFAEVFEKEPIKKDEKEEKVKVALKDKKKIVVKPSKSVKEEKATEIEEDISALKIDADSFDKMKKIAGEFLEDFAEDIINNIVSEMKLDIKNLDQSKVDEFLKRFSKASSMIIGPSQSQKMVEKILQSMK</sequence>
<accession>A0A101I1I9</accession>
<reference evidence="3" key="1">
    <citation type="journal article" date="2015" name="MBio">
        <title>Genome-Resolved Metagenomic Analysis Reveals Roles for Candidate Phyla and Other Microbial Community Members in Biogeochemical Transformations in Oil Reservoirs.</title>
        <authorList>
            <person name="Hu P."/>
            <person name="Tom L."/>
            <person name="Singh A."/>
            <person name="Thomas B.C."/>
            <person name="Baker B.J."/>
            <person name="Piceno Y.M."/>
            <person name="Andersen G.L."/>
            <person name="Banfield J.F."/>
        </authorList>
    </citation>
    <scope>NUCLEOTIDE SEQUENCE [LARGE SCALE GENOMIC DNA]</scope>
</reference>
<comment type="caution">
    <text evidence="2">The sequence shown here is derived from an EMBL/GenBank/DDBJ whole genome shotgun (WGS) entry which is preliminary data.</text>
</comment>
<dbReference type="PROSITE" id="PS50887">
    <property type="entry name" value="GGDEF"/>
    <property type="match status" value="1"/>
</dbReference>
<evidence type="ECO:0000313" key="3">
    <source>
        <dbReference type="Proteomes" id="UP000053467"/>
    </source>
</evidence>
<proteinExistence type="predicted"/>
<dbReference type="AlphaFoldDB" id="A0A101I1I9"/>
<dbReference type="Proteomes" id="UP000053467">
    <property type="component" value="Unassembled WGS sequence"/>
</dbReference>
<evidence type="ECO:0000259" key="1">
    <source>
        <dbReference type="PROSITE" id="PS50887"/>
    </source>
</evidence>
<name>A0A101I1I9_UNCT6</name>
<organism evidence="2 3">
    <name type="scientific">candidate division TA06 bacterium 34_109</name>
    <dbReference type="NCBI Taxonomy" id="1635277"/>
    <lineage>
        <taxon>Bacteria</taxon>
        <taxon>Bacteria division TA06</taxon>
    </lineage>
</organism>
<evidence type="ECO:0000313" key="2">
    <source>
        <dbReference type="EMBL" id="KUK87302.1"/>
    </source>
</evidence>
<feature type="domain" description="GGDEF" evidence="1">
    <location>
        <begin position="140"/>
        <end position="222"/>
    </location>
</feature>
<protein>
    <recommendedName>
        <fullName evidence="1">GGDEF domain-containing protein</fullName>
    </recommendedName>
</protein>
<dbReference type="InterPro" id="IPR000160">
    <property type="entry name" value="GGDEF_dom"/>
</dbReference>
<gene>
    <name evidence="2" type="ORF">XE03_0910</name>
</gene>
<dbReference type="EMBL" id="LGGX01000006">
    <property type="protein sequence ID" value="KUK87302.1"/>
    <property type="molecule type" value="Genomic_DNA"/>
</dbReference>